<gene>
    <name evidence="1" type="ORF">ACFQ39_01745</name>
</gene>
<accession>A0ABW3Y1B7</accession>
<dbReference type="Pfam" id="PF02620">
    <property type="entry name" value="YceD"/>
    <property type="match status" value="1"/>
</dbReference>
<sequence length="180" mass="21144">MNEVRDPLKEFDISFSGLKPGKHQFIYKIDKQFFDLFKYDEILEGEIEVILDFVKKSNLLELYFKTKGKLNVACDVSNEPYDEKIENNFEIVVKFGPEFNDDDEDLLILPFDEYKLNVAQYIFELIVLALPKKRVHPGVLDGTLKSEVVDKLKELQPKKQKEEIDPRWAELKKLITNKKT</sequence>
<name>A0ABW3Y1B7_9FLAO</name>
<evidence type="ECO:0000313" key="2">
    <source>
        <dbReference type="Proteomes" id="UP001597201"/>
    </source>
</evidence>
<proteinExistence type="predicted"/>
<keyword evidence="2" id="KW-1185">Reference proteome</keyword>
<organism evidence="1 2">
    <name type="scientific">Namhaeicola litoreus</name>
    <dbReference type="NCBI Taxonomy" id="1052145"/>
    <lineage>
        <taxon>Bacteria</taxon>
        <taxon>Pseudomonadati</taxon>
        <taxon>Bacteroidota</taxon>
        <taxon>Flavobacteriia</taxon>
        <taxon>Flavobacteriales</taxon>
        <taxon>Flavobacteriaceae</taxon>
        <taxon>Namhaeicola</taxon>
    </lineage>
</organism>
<reference evidence="2" key="1">
    <citation type="journal article" date="2019" name="Int. J. Syst. Evol. Microbiol.">
        <title>The Global Catalogue of Microorganisms (GCM) 10K type strain sequencing project: providing services to taxonomists for standard genome sequencing and annotation.</title>
        <authorList>
            <consortium name="The Broad Institute Genomics Platform"/>
            <consortium name="The Broad Institute Genome Sequencing Center for Infectious Disease"/>
            <person name="Wu L."/>
            <person name="Ma J."/>
        </authorList>
    </citation>
    <scope>NUCLEOTIDE SEQUENCE [LARGE SCALE GENOMIC DNA]</scope>
    <source>
        <strain evidence="2">CCUG 61485</strain>
    </source>
</reference>
<dbReference type="Proteomes" id="UP001597201">
    <property type="component" value="Unassembled WGS sequence"/>
</dbReference>
<dbReference type="EMBL" id="JBHTMY010000001">
    <property type="protein sequence ID" value="MFD1314323.1"/>
    <property type="molecule type" value="Genomic_DNA"/>
</dbReference>
<dbReference type="InterPro" id="IPR003772">
    <property type="entry name" value="YceD"/>
</dbReference>
<evidence type="ECO:0000313" key="1">
    <source>
        <dbReference type="EMBL" id="MFD1314323.1"/>
    </source>
</evidence>
<dbReference type="RefSeq" id="WP_377175812.1">
    <property type="nucleotide sequence ID" value="NZ_JBHTMY010000001.1"/>
</dbReference>
<comment type="caution">
    <text evidence="1">The sequence shown here is derived from an EMBL/GenBank/DDBJ whole genome shotgun (WGS) entry which is preliminary data.</text>
</comment>
<protein>
    <submittedName>
        <fullName evidence="1">YceD family protein</fullName>
    </submittedName>
</protein>